<name>A0A8T1CE32_9STRA</name>
<accession>A0A8T1CE32</accession>
<protein>
    <submittedName>
        <fullName evidence="1">Uncharacterized protein</fullName>
    </submittedName>
</protein>
<evidence type="ECO:0000313" key="1">
    <source>
        <dbReference type="EMBL" id="KAG2919428.1"/>
    </source>
</evidence>
<proteinExistence type="predicted"/>
<organism evidence="1 2">
    <name type="scientific">Phytophthora cactorum</name>
    <dbReference type="NCBI Taxonomy" id="29920"/>
    <lineage>
        <taxon>Eukaryota</taxon>
        <taxon>Sar</taxon>
        <taxon>Stramenopiles</taxon>
        <taxon>Oomycota</taxon>
        <taxon>Peronosporomycetes</taxon>
        <taxon>Peronosporales</taxon>
        <taxon>Peronosporaceae</taxon>
        <taxon>Phytophthora</taxon>
    </lineage>
</organism>
<gene>
    <name evidence="1" type="ORF">PC115_g10135</name>
</gene>
<sequence>MYWMDARHCVEALTTADKLEDVHVPSAQHIPEMEAKTIAEAPVKTAKPMVQNTKGGKSLNFNVDAMI</sequence>
<reference evidence="1" key="1">
    <citation type="submission" date="2018-10" db="EMBL/GenBank/DDBJ databases">
        <title>Effector identification in a new, highly contiguous assembly of the strawberry crown rot pathogen Phytophthora cactorum.</title>
        <authorList>
            <person name="Armitage A.D."/>
            <person name="Nellist C.F."/>
            <person name="Bates H."/>
            <person name="Vickerstaff R.J."/>
            <person name="Harrison R.J."/>
        </authorList>
    </citation>
    <scope>NUCLEOTIDE SEQUENCE</scope>
    <source>
        <strain evidence="1">4032</strain>
    </source>
</reference>
<dbReference type="EMBL" id="RCMI01000293">
    <property type="protein sequence ID" value="KAG2919428.1"/>
    <property type="molecule type" value="Genomic_DNA"/>
</dbReference>
<comment type="caution">
    <text evidence="1">The sequence shown here is derived from an EMBL/GenBank/DDBJ whole genome shotgun (WGS) entry which is preliminary data.</text>
</comment>
<dbReference type="Proteomes" id="UP000774804">
    <property type="component" value="Unassembled WGS sequence"/>
</dbReference>
<evidence type="ECO:0000313" key="2">
    <source>
        <dbReference type="Proteomes" id="UP000774804"/>
    </source>
</evidence>
<dbReference type="AlphaFoldDB" id="A0A8T1CE32"/>